<gene>
    <name evidence="2" type="ORF">CLODIP_2_CD04486</name>
</gene>
<dbReference type="PANTHER" id="PTHR41153">
    <property type="entry name" value="RE41427P"/>
    <property type="match status" value="1"/>
</dbReference>
<evidence type="ECO:0000313" key="3">
    <source>
        <dbReference type="Proteomes" id="UP000494165"/>
    </source>
</evidence>
<dbReference type="Proteomes" id="UP000494165">
    <property type="component" value="Unassembled WGS sequence"/>
</dbReference>
<feature type="signal peptide" evidence="1">
    <location>
        <begin position="1"/>
        <end position="24"/>
    </location>
</feature>
<dbReference type="PANTHER" id="PTHR41153:SF2">
    <property type="entry name" value="RE41427P"/>
    <property type="match status" value="1"/>
</dbReference>
<dbReference type="AlphaFoldDB" id="A0A8S1CK74"/>
<comment type="caution">
    <text evidence="2">The sequence shown here is derived from an EMBL/GenBank/DDBJ whole genome shotgun (WGS) entry which is preliminary data.</text>
</comment>
<evidence type="ECO:0000256" key="1">
    <source>
        <dbReference type="SAM" id="SignalP"/>
    </source>
</evidence>
<dbReference type="EMBL" id="CADEPI010000054">
    <property type="protein sequence ID" value="CAB3370709.1"/>
    <property type="molecule type" value="Genomic_DNA"/>
</dbReference>
<evidence type="ECO:0000313" key="2">
    <source>
        <dbReference type="EMBL" id="CAB3370709.1"/>
    </source>
</evidence>
<keyword evidence="3" id="KW-1185">Reference proteome</keyword>
<dbReference type="PROSITE" id="PS51257">
    <property type="entry name" value="PROKAR_LIPOPROTEIN"/>
    <property type="match status" value="1"/>
</dbReference>
<dbReference type="OrthoDB" id="10055432at2759"/>
<organism evidence="2 3">
    <name type="scientific">Cloeon dipterum</name>
    <dbReference type="NCBI Taxonomy" id="197152"/>
    <lineage>
        <taxon>Eukaryota</taxon>
        <taxon>Metazoa</taxon>
        <taxon>Ecdysozoa</taxon>
        <taxon>Arthropoda</taxon>
        <taxon>Hexapoda</taxon>
        <taxon>Insecta</taxon>
        <taxon>Pterygota</taxon>
        <taxon>Palaeoptera</taxon>
        <taxon>Ephemeroptera</taxon>
        <taxon>Pisciforma</taxon>
        <taxon>Baetidae</taxon>
        <taxon>Cloeon</taxon>
    </lineage>
</organism>
<keyword evidence="1" id="KW-0732">Signal</keyword>
<feature type="chain" id="PRO_5035832725" evidence="1">
    <location>
        <begin position="25"/>
        <end position="195"/>
    </location>
</feature>
<protein>
    <submittedName>
        <fullName evidence="2">Uncharacterized protein</fullName>
    </submittedName>
</protein>
<sequence>MEALKRSAIGTFFLLACLARVAWSASGSSLCSGNLGGQQGKYTWGDALTDSPDCIGPKGSPYPSAQIARMFGKSRGGEGFWTGSSRTGRGTFGSTPLMEPLVTRKALLKAYEISKGNNAVESIRSGRGSSKMFPTSPATAAGKDACAYNMPGRLCKTRYNTTAPMYGVSLTSGQPVTIVQKFPDLLQQVVFEVCE</sequence>
<accession>A0A8S1CK74</accession>
<proteinExistence type="predicted"/>
<name>A0A8S1CK74_9INSE</name>
<reference evidence="2 3" key="1">
    <citation type="submission" date="2020-04" db="EMBL/GenBank/DDBJ databases">
        <authorList>
            <person name="Alioto T."/>
            <person name="Alioto T."/>
            <person name="Gomez Garrido J."/>
        </authorList>
    </citation>
    <scope>NUCLEOTIDE SEQUENCE [LARGE SCALE GENOMIC DNA]</scope>
</reference>